<keyword evidence="3" id="KW-1185">Reference proteome</keyword>
<evidence type="ECO:0000259" key="1">
    <source>
        <dbReference type="Pfam" id="PF00561"/>
    </source>
</evidence>
<feature type="domain" description="AB hydrolase-1" evidence="1">
    <location>
        <begin position="30"/>
        <end position="266"/>
    </location>
</feature>
<comment type="caution">
    <text evidence="2">The sequence shown here is derived from an EMBL/GenBank/DDBJ whole genome shotgun (WGS) entry which is preliminary data.</text>
</comment>
<dbReference type="PATRIC" id="fig|396014.3.peg.175"/>
<dbReference type="HOGENOM" id="CLU_020336_50_1_11"/>
<dbReference type="Proteomes" id="UP000023067">
    <property type="component" value="Unassembled WGS sequence"/>
</dbReference>
<proteinExistence type="predicted"/>
<dbReference type="InterPro" id="IPR000073">
    <property type="entry name" value="AB_hydrolase_1"/>
</dbReference>
<dbReference type="PRINTS" id="PR00111">
    <property type="entry name" value="ABHYDROLASE"/>
</dbReference>
<keyword evidence="2" id="KW-0378">Hydrolase</keyword>
<evidence type="ECO:0000313" key="2">
    <source>
        <dbReference type="EMBL" id="EWS82565.1"/>
    </source>
</evidence>
<dbReference type="AlphaFoldDB" id="Z9JW33"/>
<dbReference type="InterPro" id="IPR050228">
    <property type="entry name" value="Carboxylesterase_BioH"/>
</dbReference>
<dbReference type="PANTHER" id="PTHR43194:SF5">
    <property type="entry name" value="PIMELOYL-[ACYL-CARRIER PROTEIN] METHYL ESTER ESTERASE"/>
    <property type="match status" value="1"/>
</dbReference>
<evidence type="ECO:0000313" key="3">
    <source>
        <dbReference type="Proteomes" id="UP000023067"/>
    </source>
</evidence>
<dbReference type="RefSeq" id="WP_084148160.1">
    <property type="nucleotide sequence ID" value="NZ_BAAAOW010000001.1"/>
</dbReference>
<name>Z9JW33_9MICO</name>
<dbReference type="STRING" id="396014.BF93_05875"/>
<dbReference type="eggNOG" id="COG0596">
    <property type="taxonomic scope" value="Bacteria"/>
</dbReference>
<organism evidence="2 3">
    <name type="scientific">Brachybacterium phenoliresistens</name>
    <dbReference type="NCBI Taxonomy" id="396014"/>
    <lineage>
        <taxon>Bacteria</taxon>
        <taxon>Bacillati</taxon>
        <taxon>Actinomycetota</taxon>
        <taxon>Actinomycetes</taxon>
        <taxon>Micrococcales</taxon>
        <taxon>Dermabacteraceae</taxon>
        <taxon>Brachybacterium</taxon>
    </lineage>
</organism>
<dbReference type="EMBL" id="JDYK01000002">
    <property type="protein sequence ID" value="EWS82565.1"/>
    <property type="molecule type" value="Genomic_DNA"/>
</dbReference>
<dbReference type="Gene3D" id="3.40.50.1820">
    <property type="entry name" value="alpha/beta hydrolase"/>
    <property type="match status" value="1"/>
</dbReference>
<dbReference type="SUPFAM" id="SSF53474">
    <property type="entry name" value="alpha/beta-Hydrolases"/>
    <property type="match status" value="1"/>
</dbReference>
<sequence>MNAISMRRLHRPDLTVAFRDVPGADPRAVPLVLLHGGVLDARMWEPQLPAFPERRVVAPDARGHGGSSDADAPHRLADDVVDLLDALDIERAVLVGISMGGATAVDVALEHPERVAAVVCGGAGTSEPEFTDPWVVQAFADLDAAERTGDLDAWSAVWDRFTIGPHRGADEVDPQVIQQVSQMARDTVRGHIRLTEDGTPIPPVRPTPVTRTWERVPGIGVPLLAVCGELDSRDHLAMAARLAEEAPQGVLRTIPAAAHYPNLERPAQFTALVRELLAQHGL</sequence>
<accession>Z9JW33</accession>
<dbReference type="Pfam" id="PF00561">
    <property type="entry name" value="Abhydrolase_1"/>
    <property type="match status" value="1"/>
</dbReference>
<reference evidence="2 3" key="1">
    <citation type="submission" date="2014-02" db="EMBL/GenBank/DDBJ databases">
        <title>Genome sequence of Brachybacterium phenoliresistens strain W13A50.</title>
        <authorList>
            <person name="Wang X."/>
        </authorList>
    </citation>
    <scope>NUCLEOTIDE SEQUENCE [LARGE SCALE GENOMIC DNA]</scope>
    <source>
        <strain evidence="2 3">W13A50</strain>
    </source>
</reference>
<dbReference type="GO" id="GO:0016787">
    <property type="term" value="F:hydrolase activity"/>
    <property type="evidence" value="ECO:0007669"/>
    <property type="project" value="UniProtKB-KW"/>
</dbReference>
<protein>
    <submittedName>
        <fullName evidence="2">Alpha/beta hydrolase</fullName>
    </submittedName>
</protein>
<dbReference type="InterPro" id="IPR029058">
    <property type="entry name" value="AB_hydrolase_fold"/>
</dbReference>
<dbReference type="PANTHER" id="PTHR43194">
    <property type="entry name" value="HYDROLASE ALPHA/BETA FOLD FAMILY"/>
    <property type="match status" value="1"/>
</dbReference>
<gene>
    <name evidence="2" type="ORF">BF93_05875</name>
</gene>